<dbReference type="Proteomes" id="UP000035642">
    <property type="component" value="Unassembled WGS sequence"/>
</dbReference>
<dbReference type="AlphaFoldDB" id="A0A0K0DLI4"/>
<proteinExistence type="predicted"/>
<evidence type="ECO:0000313" key="2">
    <source>
        <dbReference type="Proteomes" id="UP000035642"/>
    </source>
</evidence>
<evidence type="ECO:0000313" key="3">
    <source>
        <dbReference type="WBParaSite" id="ACAC_0001246601-mRNA-1"/>
    </source>
</evidence>
<dbReference type="WBParaSite" id="ACAC_0001246601-mRNA-1">
    <property type="protein sequence ID" value="ACAC_0001246601-mRNA-1"/>
    <property type="gene ID" value="ACAC_0001246601"/>
</dbReference>
<sequence length="291" mass="32526">MKSISIPTGKLIVTCWWREWTWHDLEIFLVVNKHFNGTIIANCLQLHDGDQFTEGPAICNRSQYRTSCACITKNHCNSPTSPIADFRFVDEPILEGYQLTPLISIGGESLGGRYQFVEWIVSIWEAVRSRLQQLGPISTLGDLGKLSVSITSPHVQSPASYTWVSNTNTGKKNGPHSPDPERAPNFAALSRTSTERLLKSQGQWKLPGSRTMATICTYNARTLASEFSIEDLLMQARTIRYDVIGLAETRRRHPFNAVYDTGEELFFRTRDSRGVGGVGVVVNTSLSMNIE</sequence>
<name>A0A0K0DLI4_ANGCA</name>
<feature type="region of interest" description="Disordered" evidence="1">
    <location>
        <begin position="161"/>
        <end position="184"/>
    </location>
</feature>
<protein>
    <submittedName>
        <fullName evidence="3">Endo/exonuclease/phosphatase domain-containing protein</fullName>
    </submittedName>
</protein>
<feature type="compositionally biased region" description="Polar residues" evidence="1">
    <location>
        <begin position="161"/>
        <end position="171"/>
    </location>
</feature>
<reference evidence="3" key="2">
    <citation type="submission" date="2017-02" db="UniProtKB">
        <authorList>
            <consortium name="WormBaseParasite"/>
        </authorList>
    </citation>
    <scope>IDENTIFICATION</scope>
</reference>
<reference evidence="2" key="1">
    <citation type="submission" date="2012-09" db="EMBL/GenBank/DDBJ databases">
        <authorList>
            <person name="Martin A.A."/>
        </authorList>
    </citation>
    <scope>NUCLEOTIDE SEQUENCE</scope>
</reference>
<keyword evidence="2" id="KW-1185">Reference proteome</keyword>
<evidence type="ECO:0000256" key="1">
    <source>
        <dbReference type="SAM" id="MobiDB-lite"/>
    </source>
</evidence>
<accession>A0A0K0DLI4</accession>
<organism evidence="2 3">
    <name type="scientific">Angiostrongylus cantonensis</name>
    <name type="common">Rat lungworm</name>
    <dbReference type="NCBI Taxonomy" id="6313"/>
    <lineage>
        <taxon>Eukaryota</taxon>
        <taxon>Metazoa</taxon>
        <taxon>Ecdysozoa</taxon>
        <taxon>Nematoda</taxon>
        <taxon>Chromadorea</taxon>
        <taxon>Rhabditida</taxon>
        <taxon>Rhabditina</taxon>
        <taxon>Rhabditomorpha</taxon>
        <taxon>Strongyloidea</taxon>
        <taxon>Metastrongylidae</taxon>
        <taxon>Angiostrongylus</taxon>
    </lineage>
</organism>